<organism evidence="7 8">
    <name type="scientific">Rubrivirga litoralis</name>
    <dbReference type="NCBI Taxonomy" id="3075598"/>
    <lineage>
        <taxon>Bacteria</taxon>
        <taxon>Pseudomonadati</taxon>
        <taxon>Rhodothermota</taxon>
        <taxon>Rhodothermia</taxon>
        <taxon>Rhodothermales</taxon>
        <taxon>Rubricoccaceae</taxon>
        <taxon>Rubrivirga</taxon>
    </lineage>
</organism>
<gene>
    <name evidence="7" type="ORF">RM540_15675</name>
</gene>
<dbReference type="PANTHER" id="PTHR43806">
    <property type="entry name" value="PEPTIDASE S8"/>
    <property type="match status" value="1"/>
</dbReference>
<sequence>MMIHIRYSLIAAVSLVGIAGCDSGSLSPPPDLDGPVGTTAAQTASLGTADDGLTRWARMGDDELWKYVASMDSTVLVGLKEPGRRVAHSKGRLNLPKGLWNGLRRKIDDLNVEVEYLSDIQPFVQVHLAGSHEITTLRRSPVVEYVEPASFPFDNFLSSGPSGGCSSSSSGSSPGGGDGMLLEGDIVPYSFLRHNVDDAWKFSNGAGVTVGVVDTGTSYSQSQLNGSFGRGPVSRNVTHDFSDVNGEAVGDGLPPWHDTCGHGTKSLGLATAPRDGENIVGVAYGASAYAVRGVDKVVDGWGQWGEIVDGINKAATHSKIINMAFGYWDSNTSVKREIEHWYLQGRMFIGAAGTSVPNENVIFPAYLPEVTAVTGTLDGVTPCDDGISDCSHDTRVQFMGYTNGITTGSDDGQTSSFGGSSGSTALTSGIAALIWSKYPSLSRDQVLERMRKSTNRYAENRGKSSEIGWGLINARCAVGGICDGRVMGPSIVD</sequence>
<evidence type="ECO:0000256" key="1">
    <source>
        <dbReference type="ARBA" id="ARBA00011073"/>
    </source>
</evidence>
<protein>
    <submittedName>
        <fullName evidence="7">S8/S53 family peptidase</fullName>
        <ecNumber evidence="7">3.4.-.-</ecNumber>
    </submittedName>
</protein>
<feature type="domain" description="Peptidase S8/S53" evidence="6">
    <location>
        <begin position="205"/>
        <end position="470"/>
    </location>
</feature>
<dbReference type="RefSeq" id="WP_311665852.1">
    <property type="nucleotide sequence ID" value="NZ_JAVRHT010000059.1"/>
</dbReference>
<feature type="active site" description="Charge relay system" evidence="5">
    <location>
        <position position="262"/>
    </location>
</feature>
<dbReference type="EMBL" id="JAVRHT010000059">
    <property type="protein sequence ID" value="MDT0633194.1"/>
    <property type="molecule type" value="Genomic_DNA"/>
</dbReference>
<evidence type="ECO:0000313" key="8">
    <source>
        <dbReference type="Proteomes" id="UP001267426"/>
    </source>
</evidence>
<keyword evidence="2 5" id="KW-0645">Protease</keyword>
<feature type="active site" description="Charge relay system" evidence="5">
    <location>
        <position position="421"/>
    </location>
</feature>
<dbReference type="EC" id="3.4.-.-" evidence="7"/>
<dbReference type="PRINTS" id="PR00723">
    <property type="entry name" value="SUBTILISIN"/>
</dbReference>
<dbReference type="InterPro" id="IPR036852">
    <property type="entry name" value="Peptidase_S8/S53_dom_sf"/>
</dbReference>
<dbReference type="Gene3D" id="3.40.50.200">
    <property type="entry name" value="Peptidase S8/S53 domain"/>
    <property type="match status" value="1"/>
</dbReference>
<keyword evidence="8" id="KW-1185">Reference proteome</keyword>
<evidence type="ECO:0000256" key="4">
    <source>
        <dbReference type="ARBA" id="ARBA00022825"/>
    </source>
</evidence>
<dbReference type="SUPFAM" id="SSF52743">
    <property type="entry name" value="Subtilisin-like"/>
    <property type="match status" value="1"/>
</dbReference>
<accession>A0ABU3BV85</accession>
<dbReference type="InterPro" id="IPR050131">
    <property type="entry name" value="Peptidase_S8_subtilisin-like"/>
</dbReference>
<comment type="similarity">
    <text evidence="1 5">Belongs to the peptidase S8 family.</text>
</comment>
<evidence type="ECO:0000256" key="5">
    <source>
        <dbReference type="PROSITE-ProRule" id="PRU01240"/>
    </source>
</evidence>
<reference evidence="7 8" key="1">
    <citation type="submission" date="2023-09" db="EMBL/GenBank/DDBJ databases">
        <authorList>
            <person name="Rey-Velasco X."/>
        </authorList>
    </citation>
    <scope>NUCLEOTIDE SEQUENCE [LARGE SCALE GENOMIC DNA]</scope>
    <source>
        <strain evidence="7 8">F394</strain>
    </source>
</reference>
<keyword evidence="4 5" id="KW-0720">Serine protease</keyword>
<dbReference type="CDD" id="cd00306">
    <property type="entry name" value="Peptidases_S8_S53"/>
    <property type="match status" value="1"/>
</dbReference>
<keyword evidence="3 5" id="KW-0378">Hydrolase</keyword>
<dbReference type="PANTHER" id="PTHR43806:SF11">
    <property type="entry name" value="CEREVISIN-RELATED"/>
    <property type="match status" value="1"/>
</dbReference>
<evidence type="ECO:0000256" key="2">
    <source>
        <dbReference type="ARBA" id="ARBA00022670"/>
    </source>
</evidence>
<dbReference type="InterPro" id="IPR000209">
    <property type="entry name" value="Peptidase_S8/S53_dom"/>
</dbReference>
<dbReference type="GO" id="GO:0016787">
    <property type="term" value="F:hydrolase activity"/>
    <property type="evidence" value="ECO:0007669"/>
    <property type="project" value="UniProtKB-KW"/>
</dbReference>
<feature type="non-terminal residue" evidence="7">
    <location>
        <position position="493"/>
    </location>
</feature>
<dbReference type="Pfam" id="PF00082">
    <property type="entry name" value="Peptidase_S8"/>
    <property type="match status" value="1"/>
</dbReference>
<feature type="active site" description="Charge relay system" evidence="5">
    <location>
        <position position="214"/>
    </location>
</feature>
<dbReference type="PROSITE" id="PS51892">
    <property type="entry name" value="SUBTILASE"/>
    <property type="match status" value="1"/>
</dbReference>
<evidence type="ECO:0000313" key="7">
    <source>
        <dbReference type="EMBL" id="MDT0633194.1"/>
    </source>
</evidence>
<comment type="caution">
    <text evidence="7">The sequence shown here is derived from an EMBL/GenBank/DDBJ whole genome shotgun (WGS) entry which is preliminary data.</text>
</comment>
<evidence type="ECO:0000259" key="6">
    <source>
        <dbReference type="Pfam" id="PF00082"/>
    </source>
</evidence>
<proteinExistence type="inferred from homology"/>
<name>A0ABU3BV85_9BACT</name>
<dbReference type="Proteomes" id="UP001267426">
    <property type="component" value="Unassembled WGS sequence"/>
</dbReference>
<evidence type="ECO:0000256" key="3">
    <source>
        <dbReference type="ARBA" id="ARBA00022801"/>
    </source>
</evidence>
<dbReference type="PROSITE" id="PS51257">
    <property type="entry name" value="PROKAR_LIPOPROTEIN"/>
    <property type="match status" value="1"/>
</dbReference>
<dbReference type="InterPro" id="IPR015500">
    <property type="entry name" value="Peptidase_S8_subtilisin-rel"/>
</dbReference>